<dbReference type="InterPro" id="IPR009057">
    <property type="entry name" value="Homeodomain-like_sf"/>
</dbReference>
<dbReference type="PROSITE" id="PS50110">
    <property type="entry name" value="RESPONSE_REGULATORY"/>
    <property type="match status" value="1"/>
</dbReference>
<organism evidence="11 12">
    <name type="scientific">Paenibacillus whitsoniae</name>
    <dbReference type="NCBI Taxonomy" id="2496558"/>
    <lineage>
        <taxon>Bacteria</taxon>
        <taxon>Bacillati</taxon>
        <taxon>Bacillota</taxon>
        <taxon>Bacilli</taxon>
        <taxon>Bacillales</taxon>
        <taxon>Paenibacillaceae</taxon>
        <taxon>Paenibacillus</taxon>
    </lineage>
</organism>
<keyword evidence="4" id="KW-0902">Two-component regulatory system</keyword>
<accession>A0A430J550</accession>
<dbReference type="Pfam" id="PF17853">
    <property type="entry name" value="GGDEF_2"/>
    <property type="match status" value="1"/>
</dbReference>
<feature type="domain" description="HTH araC/xylS-type" evidence="9">
    <location>
        <begin position="431"/>
        <end position="529"/>
    </location>
</feature>
<dbReference type="GO" id="GO:0043565">
    <property type="term" value="F:sequence-specific DNA binding"/>
    <property type="evidence" value="ECO:0007669"/>
    <property type="project" value="InterPro"/>
</dbReference>
<evidence type="ECO:0000256" key="7">
    <source>
        <dbReference type="ARBA" id="ARBA00023163"/>
    </source>
</evidence>
<evidence type="ECO:0000256" key="8">
    <source>
        <dbReference type="PROSITE-ProRule" id="PRU00169"/>
    </source>
</evidence>
<dbReference type="SMART" id="SM00448">
    <property type="entry name" value="REC"/>
    <property type="match status" value="1"/>
</dbReference>
<dbReference type="RefSeq" id="WP_126144828.1">
    <property type="nucleotide sequence ID" value="NZ_RXHU01000119.1"/>
</dbReference>
<gene>
    <name evidence="11" type="ORF">EJQ19_29555</name>
</gene>
<evidence type="ECO:0000259" key="10">
    <source>
        <dbReference type="PROSITE" id="PS50110"/>
    </source>
</evidence>
<dbReference type="OrthoDB" id="2524731at2"/>
<evidence type="ECO:0000256" key="6">
    <source>
        <dbReference type="ARBA" id="ARBA00023125"/>
    </source>
</evidence>
<sequence length="538" mass="61209">MKELTCLIVDDEPPMVQRLESYFHRWAEHKLPFRLVGRAYSADEALELADQLRPDLIITDIVMPGKDGIALIREVRERQPRVEFLILSAYSDFSYAKQAIAMGVFEYLVKVPLREEDVRAALTKARDNMLAREQKEQLLQSLSGSAKENSHRLRKQLLEELLRGEVSPSAMERRSGDLVQGFEPRHYGCFAVRFDDYEAFCRTYSPADRNTLKYAMLNIMEEVLGSSGGACYACEIQPNVLVGLTAFRRGSEGQIDRDNYELGVRLHDAIQTYLRQSVSIGVSRTHSGWEQAAAAYGEAVAALGDTFYASFGMVVTPNRRIAYAERDWRELKDSFEQLLERVTAVSVGEELAPLLQVLHSCRVPAEQLLGYIETWCIRLRQRLLPTSQTAEAGPVSFGDCTHLHQLIERLRTEWELLSQQAESSGLRAEMVKAIRFVDDHLTESISLALVAEHIHLNPSYVSELFKKELGINFTDYVSGRRIERAIELLRKREYSNLELAEAVGIQNEKYFCTLFKKITGTSPQKFVVAGWRGRREEG</sequence>
<keyword evidence="5" id="KW-0805">Transcription regulation</keyword>
<keyword evidence="6" id="KW-0238">DNA-binding</keyword>
<keyword evidence="3 8" id="KW-0597">Phosphoprotein</keyword>
<evidence type="ECO:0000256" key="2">
    <source>
        <dbReference type="ARBA" id="ARBA00022490"/>
    </source>
</evidence>
<evidence type="ECO:0000313" key="12">
    <source>
        <dbReference type="Proteomes" id="UP000276128"/>
    </source>
</evidence>
<evidence type="ECO:0000256" key="3">
    <source>
        <dbReference type="ARBA" id="ARBA00022553"/>
    </source>
</evidence>
<dbReference type="SUPFAM" id="SSF52172">
    <property type="entry name" value="CheY-like"/>
    <property type="match status" value="1"/>
</dbReference>
<evidence type="ECO:0000256" key="5">
    <source>
        <dbReference type="ARBA" id="ARBA00023015"/>
    </source>
</evidence>
<dbReference type="InterPro" id="IPR001789">
    <property type="entry name" value="Sig_transdc_resp-reg_receiver"/>
</dbReference>
<dbReference type="GO" id="GO:0003700">
    <property type="term" value="F:DNA-binding transcription factor activity"/>
    <property type="evidence" value="ECO:0007669"/>
    <property type="project" value="InterPro"/>
</dbReference>
<dbReference type="PROSITE" id="PS01124">
    <property type="entry name" value="HTH_ARAC_FAMILY_2"/>
    <property type="match status" value="1"/>
</dbReference>
<dbReference type="PANTHER" id="PTHR42713">
    <property type="entry name" value="HISTIDINE KINASE-RELATED"/>
    <property type="match status" value="1"/>
</dbReference>
<protein>
    <submittedName>
        <fullName evidence="11">Response regulator</fullName>
    </submittedName>
</protein>
<dbReference type="Gene3D" id="3.40.50.2300">
    <property type="match status" value="1"/>
</dbReference>
<keyword evidence="2" id="KW-0963">Cytoplasm</keyword>
<feature type="modified residue" description="4-aspartylphosphate" evidence="8">
    <location>
        <position position="60"/>
    </location>
</feature>
<feature type="domain" description="Response regulatory" evidence="10">
    <location>
        <begin position="5"/>
        <end position="125"/>
    </location>
</feature>
<dbReference type="InterPro" id="IPR041522">
    <property type="entry name" value="CdaR_GGDEF"/>
</dbReference>
<dbReference type="GO" id="GO:0000160">
    <property type="term" value="P:phosphorelay signal transduction system"/>
    <property type="evidence" value="ECO:0007669"/>
    <property type="project" value="UniProtKB-KW"/>
</dbReference>
<keyword evidence="7" id="KW-0804">Transcription</keyword>
<dbReference type="InterPro" id="IPR011006">
    <property type="entry name" value="CheY-like_superfamily"/>
</dbReference>
<evidence type="ECO:0000259" key="9">
    <source>
        <dbReference type="PROSITE" id="PS01124"/>
    </source>
</evidence>
<dbReference type="CDD" id="cd17536">
    <property type="entry name" value="REC_YesN-like"/>
    <property type="match status" value="1"/>
</dbReference>
<dbReference type="Gene3D" id="1.10.10.60">
    <property type="entry name" value="Homeodomain-like"/>
    <property type="match status" value="2"/>
</dbReference>
<dbReference type="GO" id="GO:0005737">
    <property type="term" value="C:cytoplasm"/>
    <property type="evidence" value="ECO:0007669"/>
    <property type="project" value="UniProtKB-SubCell"/>
</dbReference>
<dbReference type="InterPro" id="IPR051552">
    <property type="entry name" value="HptR"/>
</dbReference>
<name>A0A430J550_9BACL</name>
<comment type="caution">
    <text evidence="11">The sequence shown here is derived from an EMBL/GenBank/DDBJ whole genome shotgun (WGS) entry which is preliminary data.</text>
</comment>
<dbReference type="AlphaFoldDB" id="A0A430J550"/>
<proteinExistence type="predicted"/>
<dbReference type="Proteomes" id="UP000276128">
    <property type="component" value="Unassembled WGS sequence"/>
</dbReference>
<evidence type="ECO:0000256" key="4">
    <source>
        <dbReference type="ARBA" id="ARBA00023012"/>
    </source>
</evidence>
<evidence type="ECO:0000313" key="11">
    <source>
        <dbReference type="EMBL" id="RTE02353.1"/>
    </source>
</evidence>
<evidence type="ECO:0000256" key="1">
    <source>
        <dbReference type="ARBA" id="ARBA00004496"/>
    </source>
</evidence>
<dbReference type="Pfam" id="PF12833">
    <property type="entry name" value="HTH_18"/>
    <property type="match status" value="1"/>
</dbReference>
<dbReference type="PANTHER" id="PTHR42713:SF3">
    <property type="entry name" value="TRANSCRIPTIONAL REGULATORY PROTEIN HPTR"/>
    <property type="match status" value="1"/>
</dbReference>
<dbReference type="Pfam" id="PF00072">
    <property type="entry name" value="Response_reg"/>
    <property type="match status" value="1"/>
</dbReference>
<dbReference type="InterPro" id="IPR018060">
    <property type="entry name" value="HTH_AraC"/>
</dbReference>
<comment type="subcellular location">
    <subcellularLocation>
        <location evidence="1">Cytoplasm</location>
    </subcellularLocation>
</comment>
<reference evidence="11 12" key="1">
    <citation type="submission" date="2018-12" db="EMBL/GenBank/DDBJ databases">
        <title>Bacillus ochoae sp. nov., Paenibacillus whitsoniae sp. nov., Paenibacillus spiritus sp. nov. Isolated from the Mars Exploration Rover during spacecraft assembly.</title>
        <authorList>
            <person name="Seuylemezian A."/>
            <person name="Vaishampayan P."/>
        </authorList>
    </citation>
    <scope>NUCLEOTIDE SEQUENCE [LARGE SCALE GENOMIC DNA]</scope>
    <source>
        <strain evidence="11 12">MER 54</strain>
    </source>
</reference>
<dbReference type="SUPFAM" id="SSF46689">
    <property type="entry name" value="Homeodomain-like"/>
    <property type="match status" value="2"/>
</dbReference>
<dbReference type="SMART" id="SM00342">
    <property type="entry name" value="HTH_ARAC"/>
    <property type="match status" value="1"/>
</dbReference>
<dbReference type="EMBL" id="RXHU01000119">
    <property type="protein sequence ID" value="RTE02353.1"/>
    <property type="molecule type" value="Genomic_DNA"/>
</dbReference>
<keyword evidence="12" id="KW-1185">Reference proteome</keyword>